<reference evidence="8" key="1">
    <citation type="submission" date="2020-01" db="EMBL/GenBank/DDBJ databases">
        <authorList>
            <consortium name="DOE Joint Genome Institute"/>
            <person name="Haridas S."/>
            <person name="Albert R."/>
            <person name="Binder M."/>
            <person name="Bloem J."/>
            <person name="Labutti K."/>
            <person name="Salamov A."/>
            <person name="Andreopoulos B."/>
            <person name="Baker S.E."/>
            <person name="Barry K."/>
            <person name="Bills G."/>
            <person name="Bluhm B.H."/>
            <person name="Cannon C."/>
            <person name="Castanera R."/>
            <person name="Culley D.E."/>
            <person name="Daum C."/>
            <person name="Ezra D."/>
            <person name="Gonzalez J.B."/>
            <person name="Henrissat B."/>
            <person name="Kuo A."/>
            <person name="Liang C."/>
            <person name="Lipzen A."/>
            <person name="Lutzoni F."/>
            <person name="Magnuson J."/>
            <person name="Mondo S."/>
            <person name="Nolan M."/>
            <person name="Ohm R."/>
            <person name="Pangilinan J."/>
            <person name="Park H.-J."/>
            <person name="Ramirez L."/>
            <person name="Alfaro M."/>
            <person name="Sun H."/>
            <person name="Tritt A."/>
            <person name="Yoshinaga Y."/>
            <person name="Zwiers L.-H."/>
            <person name="Turgeon B.G."/>
            <person name="Goodwin S.B."/>
            <person name="Spatafora J.W."/>
            <person name="Crous P.W."/>
            <person name="Grigoriev I.V."/>
        </authorList>
    </citation>
    <scope>NUCLEOTIDE SEQUENCE</scope>
    <source>
        <strain evidence="8">CBS 342.82</strain>
    </source>
</reference>
<reference evidence="8" key="2">
    <citation type="submission" date="2020-04" db="EMBL/GenBank/DDBJ databases">
        <authorList>
            <consortium name="NCBI Genome Project"/>
        </authorList>
    </citation>
    <scope>NUCLEOTIDE SEQUENCE</scope>
    <source>
        <strain evidence="8">CBS 342.82</strain>
    </source>
</reference>
<comment type="subcellular location">
    <subcellularLocation>
        <location evidence="1">Endomembrane system</location>
        <topology evidence="1">Peripheral membrane protein</topology>
    </subcellularLocation>
</comment>
<feature type="repeat" description="CHCR" evidence="4">
    <location>
        <begin position="717"/>
        <end position="877"/>
    </location>
</feature>
<dbReference type="InterPro" id="IPR000547">
    <property type="entry name" value="Clathrin_H-chain/VPS_repeat"/>
</dbReference>
<keyword evidence="7" id="KW-1185">Reference proteome</keyword>
<name>A0A6J3M0M1_9PEZI</name>
<dbReference type="PANTHER" id="PTHR12894:SF49">
    <property type="entry name" value="VAM6_VPS39-LIKE PROTEIN"/>
    <property type="match status" value="1"/>
</dbReference>
<dbReference type="Proteomes" id="UP000504637">
    <property type="component" value="Unplaced"/>
</dbReference>
<evidence type="ECO:0000256" key="3">
    <source>
        <dbReference type="ARBA" id="ARBA00038201"/>
    </source>
</evidence>
<feature type="compositionally biased region" description="Basic and acidic residues" evidence="5">
    <location>
        <begin position="448"/>
        <end position="462"/>
    </location>
</feature>
<sequence>MLSAFRAQPILELKSRDKSKIEALLAYGDRIFVGLNTGALRVYRTDDETAEVKDEVPQTPTKTRSADCLHEDEKFSKKPVQQLAFVKEAKLLVSLSDGVVSLHDLQTYQLVERLERTKGASCFAVTSSVVTDPETDVPSLVSRLAIAVKRKLLFWTWQDMEQSPEISEISMEATIKSIIWVDGVRLIVGMDPGFSTVNVLTEETTPILKQSVKPATDGNPTELAGTRFGTVTSSGMGYMGMASWVPKPMATGMFGDQVLLAKDVNTLFIDGEGNALDKRQIPWAVAPEAIGFSYPYLLALQAPDKGALHIRNPDTLSLLQSLSVPGATVLHVPQPNISLAHLGKGFLVASDRIIWRMGALPYHTQLVELVEHQRFDEAISLLQLLEDTLIDNKEDRIHEVMTQKAIALFQQQKYRPALDLFIDAETSPDRVIALYPRVISGAGADADAAEHEGEENREHDGESLNEPPRTPVKGIFGLLKTPRKPESDSASIKSPARADVDNMSIRTAKTVNRAPDKPLEGEDLKLAVRCLCSFLAQARTQLQKFLSPEGQLKERPTKFDAETGKPAFANLLPQTVFEEDSAAVDWQAELLKTAQLVDTALFRAYMLAMPSLAGSLFRIDNFCDPAVVQAALYEGERYNDLIDFLHGKKLHRQALEMLTKFGKGEADGEIPAGMQGPERIVGYLKQLPPELVDVILEFVQWPIQVRPEVGMEVFVADTDNAERLPRDQVLKFLADHDNRLEIQYLEHIINELGERAAEFHQRLVDVYVAELKRKDVIQEEQERQKTKLEEFLVKSRTYNKAKTFKLLPAHDPLFYQIRAIVLSAMGNHKQALSIYVFQIQNYEKAEDYCNQVYLEDQMSQQACLVDGGVLHEKQFKQFEPENTIEKPNIFAILLGLYLSPPAEEQKRWPQALDLLSKHGARLPTSSTLELMPDDLAVQQLHDYFLGRVRNATSMLREEAIVRNLEGVRRAKTERLLVQGPDLGPSDVGLPKPQGRNRRVRIGEDDHCRLCHKRFTAATAIRVYPDDEPIHYGCITRSGNSHKSEGGMQTVSGSGSLGAMRQRSGAWGDV</sequence>
<dbReference type="PROSITE" id="PS50219">
    <property type="entry name" value="CNH"/>
    <property type="match status" value="1"/>
</dbReference>
<evidence type="ECO:0000313" key="8">
    <source>
        <dbReference type="RefSeq" id="XP_033458080.1"/>
    </source>
</evidence>
<feature type="domain" description="CNH" evidence="6">
    <location>
        <begin position="18"/>
        <end position="337"/>
    </location>
</feature>
<organism evidence="8">
    <name type="scientific">Dissoconium aciculare CBS 342.82</name>
    <dbReference type="NCBI Taxonomy" id="1314786"/>
    <lineage>
        <taxon>Eukaryota</taxon>
        <taxon>Fungi</taxon>
        <taxon>Dikarya</taxon>
        <taxon>Ascomycota</taxon>
        <taxon>Pezizomycotina</taxon>
        <taxon>Dothideomycetes</taxon>
        <taxon>Dothideomycetidae</taxon>
        <taxon>Mycosphaerellales</taxon>
        <taxon>Dissoconiaceae</taxon>
        <taxon>Dissoconium</taxon>
    </lineage>
</organism>
<comment type="similarity">
    <text evidence="3">Belongs to the VAM6/VPS39 family.</text>
</comment>
<proteinExistence type="inferred from homology"/>
<accession>A0A6J3M0M1</accession>
<dbReference type="InterPro" id="IPR001180">
    <property type="entry name" value="CNH_dom"/>
</dbReference>
<dbReference type="InterPro" id="IPR032914">
    <property type="entry name" value="Vam6/VPS39/TRAP1"/>
</dbReference>
<dbReference type="GO" id="GO:0006886">
    <property type="term" value="P:intracellular protein transport"/>
    <property type="evidence" value="ECO:0007669"/>
    <property type="project" value="UniProtKB-UniRule"/>
</dbReference>
<evidence type="ECO:0000256" key="2">
    <source>
        <dbReference type="ARBA" id="ARBA00023136"/>
    </source>
</evidence>
<dbReference type="InterPro" id="IPR036322">
    <property type="entry name" value="WD40_repeat_dom_sf"/>
</dbReference>
<dbReference type="Pfam" id="PF00780">
    <property type="entry name" value="CNH"/>
    <property type="match status" value="1"/>
</dbReference>
<dbReference type="InterPro" id="IPR019453">
    <property type="entry name" value="VPS39/TGFA1_Znf"/>
</dbReference>
<dbReference type="GO" id="GO:0012505">
    <property type="term" value="C:endomembrane system"/>
    <property type="evidence" value="ECO:0007669"/>
    <property type="project" value="UniProtKB-SubCell"/>
</dbReference>
<evidence type="ECO:0000259" key="6">
    <source>
        <dbReference type="PROSITE" id="PS50219"/>
    </source>
</evidence>
<gene>
    <name evidence="8" type="ORF">K489DRAFT_371996</name>
</gene>
<dbReference type="InterPro" id="IPR019452">
    <property type="entry name" value="VPS39/TGF_beta_rcpt-assoc_1"/>
</dbReference>
<dbReference type="PROSITE" id="PS50236">
    <property type="entry name" value="CHCR"/>
    <property type="match status" value="1"/>
</dbReference>
<dbReference type="Gene3D" id="2.130.10.10">
    <property type="entry name" value="YVTN repeat-like/Quinoprotein amine dehydrogenase"/>
    <property type="match status" value="1"/>
</dbReference>
<feature type="compositionally biased region" description="Polar residues" evidence="5">
    <location>
        <begin position="1038"/>
        <end position="1053"/>
    </location>
</feature>
<dbReference type="RefSeq" id="XP_033458080.1">
    <property type="nucleotide sequence ID" value="XM_033603288.1"/>
</dbReference>
<keyword evidence="2" id="KW-0472">Membrane</keyword>
<evidence type="ECO:0000256" key="4">
    <source>
        <dbReference type="PROSITE-ProRule" id="PRU01006"/>
    </source>
</evidence>
<evidence type="ECO:0000256" key="5">
    <source>
        <dbReference type="SAM" id="MobiDB-lite"/>
    </source>
</evidence>
<feature type="region of interest" description="Disordered" evidence="5">
    <location>
        <begin position="978"/>
        <end position="997"/>
    </location>
</feature>
<dbReference type="Pfam" id="PF10367">
    <property type="entry name" value="zf-Vps39_C"/>
    <property type="match status" value="1"/>
</dbReference>
<dbReference type="PANTHER" id="PTHR12894">
    <property type="entry name" value="CNH DOMAIN CONTAINING"/>
    <property type="match status" value="1"/>
</dbReference>
<dbReference type="Pfam" id="PF10366">
    <property type="entry name" value="Vps39_1"/>
    <property type="match status" value="1"/>
</dbReference>
<dbReference type="InterPro" id="IPR015943">
    <property type="entry name" value="WD40/YVTN_repeat-like_dom_sf"/>
</dbReference>
<dbReference type="GO" id="GO:0000329">
    <property type="term" value="C:fungal-type vacuole membrane"/>
    <property type="evidence" value="ECO:0007669"/>
    <property type="project" value="TreeGrafter"/>
</dbReference>
<evidence type="ECO:0000313" key="7">
    <source>
        <dbReference type="Proteomes" id="UP000504637"/>
    </source>
</evidence>
<feature type="region of interest" description="Disordered" evidence="5">
    <location>
        <begin position="1038"/>
        <end position="1069"/>
    </location>
</feature>
<dbReference type="GO" id="GO:0006914">
    <property type="term" value="P:autophagy"/>
    <property type="evidence" value="ECO:0007669"/>
    <property type="project" value="TreeGrafter"/>
</dbReference>
<evidence type="ECO:0000256" key="1">
    <source>
        <dbReference type="ARBA" id="ARBA00004184"/>
    </source>
</evidence>
<protein>
    <recommendedName>
        <fullName evidence="6">CNH domain-containing protein</fullName>
    </recommendedName>
</protein>
<dbReference type="AlphaFoldDB" id="A0A6J3M0M1"/>
<dbReference type="SUPFAM" id="SSF50978">
    <property type="entry name" value="WD40 repeat-like"/>
    <property type="match status" value="1"/>
</dbReference>
<reference evidence="8" key="3">
    <citation type="submission" date="2025-08" db="UniProtKB">
        <authorList>
            <consortium name="RefSeq"/>
        </authorList>
    </citation>
    <scope>IDENTIFICATION</scope>
    <source>
        <strain evidence="8">CBS 342.82</strain>
    </source>
</reference>
<dbReference type="OrthoDB" id="5325112at2759"/>
<feature type="region of interest" description="Disordered" evidence="5">
    <location>
        <begin position="444"/>
        <end position="501"/>
    </location>
</feature>
<dbReference type="GO" id="GO:0034058">
    <property type="term" value="P:endosomal vesicle fusion"/>
    <property type="evidence" value="ECO:0007669"/>
    <property type="project" value="TreeGrafter"/>
</dbReference>
<dbReference type="GeneID" id="54361088"/>